<dbReference type="EMBL" id="JAPESX010001241">
    <property type="protein sequence ID" value="KAJ8116004.1"/>
    <property type="molecule type" value="Genomic_DNA"/>
</dbReference>
<accession>A0ACC2ILS1</accession>
<comment type="caution">
    <text evidence="1">The sequence shown here is derived from an EMBL/GenBank/DDBJ whole genome shotgun (WGS) entry which is preliminary data.</text>
</comment>
<name>A0ACC2ILS1_9PEZI</name>
<proteinExistence type="predicted"/>
<evidence type="ECO:0000313" key="1">
    <source>
        <dbReference type="EMBL" id="KAJ8116004.1"/>
    </source>
</evidence>
<reference evidence="1" key="1">
    <citation type="submission" date="2022-11" db="EMBL/GenBank/DDBJ databases">
        <title>Genome Sequence of Nemania bipapillata.</title>
        <authorList>
            <person name="Buettner E."/>
        </authorList>
    </citation>
    <scope>NUCLEOTIDE SEQUENCE</scope>
    <source>
        <strain evidence="1">CP14</strain>
    </source>
</reference>
<sequence length="210" mass="21608">MHSVAFLALLAGAASACSITSNVKVTFYGVPDNDPAGSDAIAYSCGSRGFHAGGTGTYSDPLTVASKEGGSYAKCEIVYMPYLKKYLRNEDICAGCTSSTWLDVFTGNSQNGGNTQINCEDALTPNAAQSVIRSPATNLAVDTTPLFSSGTCNTGHVFPSNNPSSYCGGSGTPTCQTGCSWAGHCIGCPCTTYDDCSDDYICTNGACANP</sequence>
<evidence type="ECO:0000313" key="2">
    <source>
        <dbReference type="Proteomes" id="UP001153334"/>
    </source>
</evidence>
<keyword evidence="2" id="KW-1185">Reference proteome</keyword>
<organism evidence="1 2">
    <name type="scientific">Nemania bipapillata</name>
    <dbReference type="NCBI Taxonomy" id="110536"/>
    <lineage>
        <taxon>Eukaryota</taxon>
        <taxon>Fungi</taxon>
        <taxon>Dikarya</taxon>
        <taxon>Ascomycota</taxon>
        <taxon>Pezizomycotina</taxon>
        <taxon>Sordariomycetes</taxon>
        <taxon>Xylariomycetidae</taxon>
        <taxon>Xylariales</taxon>
        <taxon>Xylariaceae</taxon>
        <taxon>Nemania</taxon>
    </lineage>
</organism>
<dbReference type="Proteomes" id="UP001153334">
    <property type="component" value="Unassembled WGS sequence"/>
</dbReference>
<protein>
    <submittedName>
        <fullName evidence="1">Uncharacterized protein</fullName>
    </submittedName>
</protein>
<gene>
    <name evidence="1" type="ORF">ONZ43_g4537</name>
</gene>